<feature type="transmembrane region" description="Helical" evidence="1">
    <location>
        <begin position="366"/>
        <end position="383"/>
    </location>
</feature>
<evidence type="ECO:0000313" key="2">
    <source>
        <dbReference type="EMBL" id="QYX33281.1"/>
    </source>
</evidence>
<feature type="transmembrane region" description="Helical" evidence="1">
    <location>
        <begin position="296"/>
        <end position="315"/>
    </location>
</feature>
<feature type="transmembrane region" description="Helical" evidence="1">
    <location>
        <begin position="116"/>
        <end position="135"/>
    </location>
</feature>
<sequence>MINHKAKTQIIKITNITKIFGKEDLYFPVTIWLVSRIMIWGAMLLIAPNLAANNQEITHFGWGIFDAWDSVHYRAIATSGYSFVNDGKQHNLAFFPLFPVSIWIFMKLGFSFELAGILINNLAFFLTLFCLYFWLKKHCGITTAKWATAVISWCPMSMFTGVIYTEGLYLFLSTAALRAFDDKQYGWTALWGALATATRPTGMALIPAFLIAAWQQNKPKIAYIAGLATATGLLLFSLYCAITFHDPLAFIAAQKGWRPSLGFDWQGWLNMLMKIPFGNNWSFGWVVNENGGIKDFWHPLLFSIILVSSVLLWIFRKSCHPLTIYAAYFYVITLLIIADQTVINNLLNVLMVLGSSYLLWKFRQQLTPVMVIYGFCGVGLLLASGGTISLSRLAYGIVPLNIAIGVWLSRFPRQAYFILGLFMILLGKLAIGFSQEIWVG</sequence>
<feature type="transmembrane region" description="Helical" evidence="1">
    <location>
        <begin position="327"/>
        <end position="360"/>
    </location>
</feature>
<organism evidence="2 3">
    <name type="scientific">Sphaerospermopsis torques-reginae ITEP-024</name>
    <dbReference type="NCBI Taxonomy" id="984208"/>
    <lineage>
        <taxon>Bacteria</taxon>
        <taxon>Bacillati</taxon>
        <taxon>Cyanobacteriota</taxon>
        <taxon>Cyanophyceae</taxon>
        <taxon>Nostocales</taxon>
        <taxon>Aphanizomenonaceae</taxon>
        <taxon>Sphaerospermopsis</taxon>
        <taxon>Sphaerospermopsis torques-reginae</taxon>
    </lineage>
</organism>
<feature type="transmembrane region" description="Helical" evidence="1">
    <location>
        <begin position="221"/>
        <end position="244"/>
    </location>
</feature>
<protein>
    <recommendedName>
        <fullName evidence="4">Integral membrane protein</fullName>
    </recommendedName>
</protein>
<name>A0ABX8X3P4_9CYAN</name>
<accession>A0ABX8X3P4</accession>
<feature type="transmembrane region" description="Helical" evidence="1">
    <location>
        <begin position="191"/>
        <end position="214"/>
    </location>
</feature>
<proteinExistence type="predicted"/>
<keyword evidence="1" id="KW-1133">Transmembrane helix</keyword>
<reference evidence="2 3" key="1">
    <citation type="journal article" date="2022" name="J. Am. Chem. Soc.">
        <title>Biosynthesis of Guanitoxin Enables Global Environmental Detection in Freshwater Cyanobacteria.</title>
        <authorList>
            <person name="Lima S.T."/>
            <person name="Fallon T.R."/>
            <person name="Cordoza J.L."/>
            <person name="Chekan J.R."/>
            <person name="Delbaje E."/>
            <person name="Hopiavuori A.R."/>
            <person name="Alvarenga D.O."/>
            <person name="Wood S.M."/>
            <person name="Luhavaya H."/>
            <person name="Baumgartner J.T."/>
            <person name="Dorr F.A."/>
            <person name="Etchegaray A."/>
            <person name="Pinto E."/>
            <person name="McKinnie S.M.K."/>
            <person name="Fiore M.F."/>
            <person name="Moore B.S."/>
        </authorList>
    </citation>
    <scope>NUCLEOTIDE SEQUENCE [LARGE SCALE GENOMIC DNA]</scope>
    <source>
        <strain evidence="2 3">ITEP-024</strain>
    </source>
</reference>
<keyword evidence="1" id="KW-0472">Membrane</keyword>
<evidence type="ECO:0000313" key="3">
    <source>
        <dbReference type="Proteomes" id="UP000826540"/>
    </source>
</evidence>
<dbReference type="EMBL" id="CP080598">
    <property type="protein sequence ID" value="QYX33281.1"/>
    <property type="molecule type" value="Genomic_DNA"/>
</dbReference>
<dbReference type="RefSeq" id="WP_220611057.1">
    <property type="nucleotide sequence ID" value="NZ_CP080598.1"/>
</dbReference>
<gene>
    <name evidence="2" type="ORF">K2F26_08170</name>
</gene>
<dbReference type="Proteomes" id="UP000826540">
    <property type="component" value="Chromosome"/>
</dbReference>
<feature type="transmembrane region" description="Helical" evidence="1">
    <location>
        <begin position="25"/>
        <end position="47"/>
    </location>
</feature>
<evidence type="ECO:0000256" key="1">
    <source>
        <dbReference type="SAM" id="Phobius"/>
    </source>
</evidence>
<feature type="transmembrane region" description="Helical" evidence="1">
    <location>
        <begin position="415"/>
        <end position="434"/>
    </location>
</feature>
<evidence type="ECO:0008006" key="4">
    <source>
        <dbReference type="Google" id="ProtNLM"/>
    </source>
</evidence>
<keyword evidence="3" id="KW-1185">Reference proteome</keyword>
<feature type="transmembrane region" description="Helical" evidence="1">
    <location>
        <begin position="147"/>
        <end position="171"/>
    </location>
</feature>
<feature type="transmembrane region" description="Helical" evidence="1">
    <location>
        <begin position="390"/>
        <end position="409"/>
    </location>
</feature>
<keyword evidence="1" id="KW-0812">Transmembrane</keyword>